<comment type="caution">
    <text evidence="2">The sequence shown here is derived from an EMBL/GenBank/DDBJ whole genome shotgun (WGS) entry which is preliminary data.</text>
</comment>
<keyword evidence="1" id="KW-1133">Transmembrane helix</keyword>
<keyword evidence="1" id="KW-0812">Transmembrane</keyword>
<dbReference type="EMBL" id="RDSR01000006">
    <property type="protein sequence ID" value="RNE64024.1"/>
    <property type="molecule type" value="Genomic_DNA"/>
</dbReference>
<dbReference type="Proteomes" id="UP000279859">
    <property type="component" value="Unassembled WGS sequence"/>
</dbReference>
<name>A0A3M8LHC7_9MICO</name>
<feature type="transmembrane region" description="Helical" evidence="1">
    <location>
        <begin position="95"/>
        <end position="112"/>
    </location>
</feature>
<dbReference type="RefSeq" id="WP_123045296.1">
    <property type="nucleotide sequence ID" value="NZ_RDSR01000006.1"/>
</dbReference>
<feature type="transmembrane region" description="Helical" evidence="1">
    <location>
        <begin position="68"/>
        <end position="88"/>
    </location>
</feature>
<evidence type="ECO:0008006" key="4">
    <source>
        <dbReference type="Google" id="ProtNLM"/>
    </source>
</evidence>
<evidence type="ECO:0000256" key="1">
    <source>
        <dbReference type="SAM" id="Phobius"/>
    </source>
</evidence>
<evidence type="ECO:0000313" key="2">
    <source>
        <dbReference type="EMBL" id="RNE64024.1"/>
    </source>
</evidence>
<dbReference type="AlphaFoldDB" id="A0A3M8LHC7"/>
<keyword evidence="3" id="KW-1185">Reference proteome</keyword>
<feature type="transmembrane region" description="Helical" evidence="1">
    <location>
        <begin position="132"/>
        <end position="152"/>
    </location>
</feature>
<protein>
    <recommendedName>
        <fullName evidence="4">DoxX family protein</fullName>
    </recommendedName>
</protein>
<proteinExistence type="predicted"/>
<keyword evidence="1" id="KW-0472">Membrane</keyword>
<dbReference type="OrthoDB" id="68643at2"/>
<gene>
    <name evidence="2" type="ORF">EEJ31_05515</name>
</gene>
<accession>A0A3M8LHC7</accession>
<reference evidence="2 3" key="1">
    <citation type="submission" date="2018-11" db="EMBL/GenBank/DDBJ databases">
        <title>Cryobacterium sp. nov., isolated from rhizosphere soil of lettuce.</title>
        <authorList>
            <person name="Wang Y."/>
        </authorList>
    </citation>
    <scope>NUCLEOTIDE SEQUENCE [LARGE SCALE GENOMIC DNA]</scope>
    <source>
        <strain evidence="2 3">NEAU-85</strain>
    </source>
</reference>
<evidence type="ECO:0000313" key="3">
    <source>
        <dbReference type="Proteomes" id="UP000279859"/>
    </source>
</evidence>
<organism evidence="2 3">
    <name type="scientific">Cryobacterium tepidiphilum</name>
    <dbReference type="NCBI Taxonomy" id="2486026"/>
    <lineage>
        <taxon>Bacteria</taxon>
        <taxon>Bacillati</taxon>
        <taxon>Actinomycetota</taxon>
        <taxon>Actinomycetes</taxon>
        <taxon>Micrococcales</taxon>
        <taxon>Microbacteriaceae</taxon>
        <taxon>Cryobacterium</taxon>
    </lineage>
</organism>
<sequence length="167" mass="17531">MTQTQTRAGNHVKTGRAADEPAIASVLTWPLAGRPAHSAWRLVAAAGAITEAVAHIPVIEDHFSEAPYVGVLFALVTVAGFLLAILLLTADSRAVWVSTLVVSALALAAYVLSRTVGLPQIDDDIGHWADALGTMAIVGEAVMLVSAVAHILSPRWRSRPAGARVEE</sequence>